<dbReference type="Pfam" id="PF00392">
    <property type="entry name" value="GntR"/>
    <property type="match status" value="1"/>
</dbReference>
<evidence type="ECO:0000313" key="6">
    <source>
        <dbReference type="EMBL" id="MDV6262466.1"/>
    </source>
</evidence>
<dbReference type="InterPro" id="IPR036388">
    <property type="entry name" value="WH-like_DNA-bd_sf"/>
</dbReference>
<dbReference type="SUPFAM" id="SSF46785">
    <property type="entry name" value="Winged helix' DNA-binding domain"/>
    <property type="match status" value="1"/>
</dbReference>
<name>A0ABU4BED2_9NOCA</name>
<accession>A0ABU4BED2</accession>
<dbReference type="PROSITE" id="PS50949">
    <property type="entry name" value="HTH_GNTR"/>
    <property type="match status" value="1"/>
</dbReference>
<gene>
    <name evidence="6" type="ORF">R3P96_14075</name>
</gene>
<keyword evidence="2" id="KW-0238">DNA-binding</keyword>
<dbReference type="InterPro" id="IPR000524">
    <property type="entry name" value="Tscrpt_reg_HTH_GntR"/>
</dbReference>
<dbReference type="Gene3D" id="1.10.10.10">
    <property type="entry name" value="Winged helix-like DNA-binding domain superfamily/Winged helix DNA-binding domain"/>
    <property type="match status" value="1"/>
</dbReference>
<reference evidence="6 7" key="1">
    <citation type="submission" date="2023-10" db="EMBL/GenBank/DDBJ databases">
        <title>Development of a sustainable strategy for remediation of hydrocarbon-contaminated territories based on the waste exchange concept.</title>
        <authorList>
            <person name="Krivoruchko A."/>
        </authorList>
    </citation>
    <scope>NUCLEOTIDE SEQUENCE [LARGE SCALE GENOMIC DNA]</scope>
    <source>
        <strain evidence="6 7">IEGM 1323</strain>
    </source>
</reference>
<protein>
    <submittedName>
        <fullName evidence="6">GntR family transcriptional regulator</fullName>
    </submittedName>
</protein>
<proteinExistence type="predicted"/>
<dbReference type="Proteomes" id="UP001185755">
    <property type="component" value="Unassembled WGS sequence"/>
</dbReference>
<feature type="region of interest" description="Disordered" evidence="4">
    <location>
        <begin position="1"/>
        <end position="21"/>
    </location>
</feature>
<dbReference type="InterPro" id="IPR011711">
    <property type="entry name" value="GntR_C"/>
</dbReference>
<dbReference type="PANTHER" id="PTHR43537">
    <property type="entry name" value="TRANSCRIPTIONAL REGULATOR, GNTR FAMILY"/>
    <property type="match status" value="1"/>
</dbReference>
<feature type="domain" description="HTH gntR-type" evidence="5">
    <location>
        <begin position="19"/>
        <end position="86"/>
    </location>
</feature>
<dbReference type="Pfam" id="PF07729">
    <property type="entry name" value="FCD"/>
    <property type="match status" value="1"/>
</dbReference>
<dbReference type="PANTHER" id="PTHR43537:SF24">
    <property type="entry name" value="GLUCONATE OPERON TRANSCRIPTIONAL REPRESSOR"/>
    <property type="match status" value="1"/>
</dbReference>
<evidence type="ECO:0000256" key="4">
    <source>
        <dbReference type="SAM" id="MobiDB-lite"/>
    </source>
</evidence>
<evidence type="ECO:0000256" key="1">
    <source>
        <dbReference type="ARBA" id="ARBA00023015"/>
    </source>
</evidence>
<feature type="region of interest" description="Disordered" evidence="4">
    <location>
        <begin position="220"/>
        <end position="264"/>
    </location>
</feature>
<evidence type="ECO:0000259" key="5">
    <source>
        <dbReference type="PROSITE" id="PS50949"/>
    </source>
</evidence>
<keyword evidence="3" id="KW-0804">Transcription</keyword>
<feature type="compositionally biased region" description="Pro residues" evidence="4">
    <location>
        <begin position="254"/>
        <end position="264"/>
    </location>
</feature>
<keyword evidence="7" id="KW-1185">Reference proteome</keyword>
<organism evidence="6 7">
    <name type="scientific">Rhodococcoides yunnanense</name>
    <dbReference type="NCBI Taxonomy" id="278209"/>
    <lineage>
        <taxon>Bacteria</taxon>
        <taxon>Bacillati</taxon>
        <taxon>Actinomycetota</taxon>
        <taxon>Actinomycetes</taxon>
        <taxon>Mycobacteriales</taxon>
        <taxon>Nocardiaceae</taxon>
        <taxon>Rhodococcoides</taxon>
    </lineage>
</organism>
<sequence length="264" mass="28853">MSLDLNRTASSKRSIPRRPQLSEDVAGSIRQQIVTGVLQPGSFVRIDEAAAELGVSATPVREALVALRGEGLVEQVPHRGYRVNELSPQDVDDIFWLQGTIAGTLAGRAASVITSEHLELLTALNEGLRNAVAGADTESVEYYEFEFHKCVNKVAGGMKLAWFLLGAVRYTPRLYATNENWGADAVRSHEELIAAFVRRDAEAASDVMRRQFRKWDIRSNDPLPEPVSSGDAAAGATCGPRPIPRCPDDRSPCPAYPFLPEPSR</sequence>
<evidence type="ECO:0000313" key="7">
    <source>
        <dbReference type="Proteomes" id="UP001185755"/>
    </source>
</evidence>
<dbReference type="RefSeq" id="WP_317564847.1">
    <property type="nucleotide sequence ID" value="NZ_JAWLJX010000004.1"/>
</dbReference>
<dbReference type="Gene3D" id="1.20.120.530">
    <property type="entry name" value="GntR ligand-binding domain-like"/>
    <property type="match status" value="1"/>
</dbReference>
<dbReference type="CDD" id="cd07377">
    <property type="entry name" value="WHTH_GntR"/>
    <property type="match status" value="1"/>
</dbReference>
<dbReference type="InterPro" id="IPR036390">
    <property type="entry name" value="WH_DNA-bd_sf"/>
</dbReference>
<dbReference type="SUPFAM" id="SSF48008">
    <property type="entry name" value="GntR ligand-binding domain-like"/>
    <property type="match status" value="1"/>
</dbReference>
<comment type="caution">
    <text evidence="6">The sequence shown here is derived from an EMBL/GenBank/DDBJ whole genome shotgun (WGS) entry which is preliminary data.</text>
</comment>
<keyword evidence="1" id="KW-0805">Transcription regulation</keyword>
<dbReference type="SMART" id="SM00345">
    <property type="entry name" value="HTH_GNTR"/>
    <property type="match status" value="1"/>
</dbReference>
<feature type="compositionally biased region" description="Polar residues" evidence="4">
    <location>
        <begin position="1"/>
        <end position="13"/>
    </location>
</feature>
<evidence type="ECO:0000256" key="2">
    <source>
        <dbReference type="ARBA" id="ARBA00023125"/>
    </source>
</evidence>
<evidence type="ECO:0000256" key="3">
    <source>
        <dbReference type="ARBA" id="ARBA00023163"/>
    </source>
</evidence>
<dbReference type="EMBL" id="JAWLJX010000004">
    <property type="protein sequence ID" value="MDV6262466.1"/>
    <property type="molecule type" value="Genomic_DNA"/>
</dbReference>
<dbReference type="SMART" id="SM00895">
    <property type="entry name" value="FCD"/>
    <property type="match status" value="1"/>
</dbReference>
<dbReference type="InterPro" id="IPR008920">
    <property type="entry name" value="TF_FadR/GntR_C"/>
</dbReference>